<dbReference type="AlphaFoldDB" id="U1NJR8"/>
<evidence type="ECO:0000313" key="1">
    <source>
        <dbReference type="EMBL" id="ERG97198.1"/>
    </source>
</evidence>
<dbReference type="STRING" id="1238425.J07HQW2_03684"/>
<dbReference type="EMBL" id="KE356561">
    <property type="protein sequence ID" value="ERG97198.1"/>
    <property type="molecule type" value="Genomic_DNA"/>
</dbReference>
<protein>
    <submittedName>
        <fullName evidence="1">Uncharacterized protein</fullName>
    </submittedName>
</protein>
<gene>
    <name evidence="1" type="ORF">J07HQW2_03684</name>
</gene>
<dbReference type="HOGENOM" id="CLU_1912317_0_0_2"/>
<name>U1NJR8_9EURY</name>
<accession>U1NJR8</accession>
<reference evidence="1 2" key="1">
    <citation type="journal article" date="2013" name="PLoS ONE">
        <title>Assembly-driven community genomics of a hypersaline microbial ecosystem.</title>
        <authorList>
            <person name="Podell S."/>
            <person name="Ugalde J.A."/>
            <person name="Narasingarao P."/>
            <person name="Banfield J.F."/>
            <person name="Heidelberg K.B."/>
            <person name="Allen E.E."/>
        </authorList>
    </citation>
    <scope>NUCLEOTIDE SEQUENCE [LARGE SCALE GENOMIC DNA]</scope>
    <source>
        <strain evidence="2">J07HQW2</strain>
    </source>
</reference>
<sequence>MLVVIDIERVRSQALPRRRPRAPQAASKARPRIPARALVDSEREAVASVDRPVGHDLLGIVHDQEEIGEFVTGAVVVQERRHEQRVVLQARVRVVDALVEAARYVRREPRLMHRLGVRTRQQVTDSLREARA</sequence>
<evidence type="ECO:0000313" key="2">
    <source>
        <dbReference type="Proteomes" id="UP000030710"/>
    </source>
</evidence>
<dbReference type="Proteomes" id="UP000030710">
    <property type="component" value="Unassembled WGS sequence"/>
</dbReference>
<organism evidence="1 2">
    <name type="scientific">Haloquadratum walsbyi J07HQW2</name>
    <dbReference type="NCBI Taxonomy" id="1238425"/>
    <lineage>
        <taxon>Archaea</taxon>
        <taxon>Methanobacteriati</taxon>
        <taxon>Methanobacteriota</taxon>
        <taxon>Stenosarchaea group</taxon>
        <taxon>Halobacteria</taxon>
        <taxon>Halobacteriales</taxon>
        <taxon>Haloferacaceae</taxon>
        <taxon>Haloquadratum</taxon>
    </lineage>
</organism>
<proteinExistence type="predicted"/>